<dbReference type="Pfam" id="PF02568">
    <property type="entry name" value="ThiI"/>
    <property type="match status" value="1"/>
</dbReference>
<protein>
    <recommendedName>
        <fullName evidence="9">Probable tRNA sulfurtransferase</fullName>
        <ecNumber evidence="9">2.8.1.4</ecNumber>
    </recommendedName>
    <alternativeName>
        <fullName evidence="9">Sulfur carrier protein ThiS sulfurtransferase</fullName>
    </alternativeName>
    <alternativeName>
        <fullName evidence="9">Thiamine biosynthesis protein ThiI</fullName>
    </alternativeName>
    <alternativeName>
        <fullName evidence="9">tRNA 4-thiouridine synthase</fullName>
    </alternativeName>
</protein>
<comment type="caution">
    <text evidence="9">Lacks conserved residue(s) required for the propagation of feature annotation.</text>
</comment>
<gene>
    <name evidence="9 11" type="primary">thiI</name>
    <name evidence="11" type="ORF">DLD82_16055</name>
</gene>
<evidence type="ECO:0000256" key="9">
    <source>
        <dbReference type="HAMAP-Rule" id="MF_00021"/>
    </source>
</evidence>
<dbReference type="InterPro" id="IPR004114">
    <property type="entry name" value="THUMP_dom"/>
</dbReference>
<proteinExistence type="inferred from homology"/>
<dbReference type="PANTHER" id="PTHR43209">
    <property type="entry name" value="TRNA SULFURTRANSFERASE"/>
    <property type="match status" value="1"/>
</dbReference>
<evidence type="ECO:0000256" key="3">
    <source>
        <dbReference type="ARBA" id="ARBA00022555"/>
    </source>
</evidence>
<comment type="catalytic activity">
    <reaction evidence="9">
        <text>[ThiS sulfur-carrier protein]-C-terminal Gly-Gly-AMP + S-sulfanyl-L-cysteinyl-[cysteine desulfurase] + AH2 = [ThiS sulfur-carrier protein]-C-terminal-Gly-aminoethanethioate + L-cysteinyl-[cysteine desulfurase] + A + AMP + 2 H(+)</text>
        <dbReference type="Rhea" id="RHEA:43340"/>
        <dbReference type="Rhea" id="RHEA-COMP:12157"/>
        <dbReference type="Rhea" id="RHEA-COMP:12158"/>
        <dbReference type="Rhea" id="RHEA-COMP:12910"/>
        <dbReference type="Rhea" id="RHEA-COMP:19908"/>
        <dbReference type="ChEBI" id="CHEBI:13193"/>
        <dbReference type="ChEBI" id="CHEBI:15378"/>
        <dbReference type="ChEBI" id="CHEBI:17499"/>
        <dbReference type="ChEBI" id="CHEBI:29950"/>
        <dbReference type="ChEBI" id="CHEBI:61963"/>
        <dbReference type="ChEBI" id="CHEBI:90618"/>
        <dbReference type="ChEBI" id="CHEBI:232372"/>
        <dbReference type="ChEBI" id="CHEBI:456215"/>
    </reaction>
</comment>
<dbReference type="GO" id="GO:0009228">
    <property type="term" value="P:thiamine biosynthetic process"/>
    <property type="evidence" value="ECO:0007669"/>
    <property type="project" value="UniProtKB-KW"/>
</dbReference>
<dbReference type="GO" id="GO:0052837">
    <property type="term" value="P:thiazole biosynthetic process"/>
    <property type="evidence" value="ECO:0007669"/>
    <property type="project" value="TreeGrafter"/>
</dbReference>
<comment type="subcellular location">
    <subcellularLocation>
        <location evidence="1 9">Cytoplasm</location>
    </subcellularLocation>
</comment>
<evidence type="ECO:0000256" key="6">
    <source>
        <dbReference type="ARBA" id="ARBA00022840"/>
    </source>
</evidence>
<dbReference type="Pfam" id="PF22025">
    <property type="entry name" value="ThiI_fer"/>
    <property type="match status" value="1"/>
</dbReference>
<comment type="catalytic activity">
    <reaction evidence="9">
        <text>[ThiI sulfur-carrier protein]-S-sulfanyl-L-cysteine + a uridine in tRNA + 2 reduced [2Fe-2S]-[ferredoxin] + ATP + H(+) = [ThiI sulfur-carrier protein]-L-cysteine + a 4-thiouridine in tRNA + 2 oxidized [2Fe-2S]-[ferredoxin] + AMP + diphosphate</text>
        <dbReference type="Rhea" id="RHEA:24176"/>
        <dbReference type="Rhea" id="RHEA-COMP:10000"/>
        <dbReference type="Rhea" id="RHEA-COMP:10001"/>
        <dbReference type="Rhea" id="RHEA-COMP:13337"/>
        <dbReference type="Rhea" id="RHEA-COMP:13338"/>
        <dbReference type="Rhea" id="RHEA-COMP:13339"/>
        <dbReference type="Rhea" id="RHEA-COMP:13340"/>
        <dbReference type="ChEBI" id="CHEBI:15378"/>
        <dbReference type="ChEBI" id="CHEBI:29950"/>
        <dbReference type="ChEBI" id="CHEBI:30616"/>
        <dbReference type="ChEBI" id="CHEBI:33019"/>
        <dbReference type="ChEBI" id="CHEBI:33737"/>
        <dbReference type="ChEBI" id="CHEBI:33738"/>
        <dbReference type="ChEBI" id="CHEBI:61963"/>
        <dbReference type="ChEBI" id="CHEBI:65315"/>
        <dbReference type="ChEBI" id="CHEBI:136798"/>
        <dbReference type="ChEBI" id="CHEBI:456215"/>
        <dbReference type="EC" id="2.8.1.4"/>
    </reaction>
</comment>
<feature type="binding site" evidence="9">
    <location>
        <begin position="176"/>
        <end position="177"/>
    </location>
    <ligand>
        <name>ATP</name>
        <dbReference type="ChEBI" id="CHEBI:30616"/>
    </ligand>
</feature>
<dbReference type="Gene3D" id="3.40.50.620">
    <property type="entry name" value="HUPs"/>
    <property type="match status" value="1"/>
</dbReference>
<dbReference type="NCBIfam" id="TIGR00342">
    <property type="entry name" value="tRNA uracil 4-sulfurtransferase ThiI"/>
    <property type="match status" value="1"/>
</dbReference>
<dbReference type="Proteomes" id="UP000245934">
    <property type="component" value="Unassembled WGS sequence"/>
</dbReference>
<dbReference type="GO" id="GO:0000049">
    <property type="term" value="F:tRNA binding"/>
    <property type="evidence" value="ECO:0007669"/>
    <property type="project" value="UniProtKB-UniRule"/>
</dbReference>
<reference evidence="11 12" key="1">
    <citation type="submission" date="2018-05" db="EMBL/GenBank/DDBJ databases">
        <title>Draft genome of Methanospirillum stamsii Pt1.</title>
        <authorList>
            <person name="Dueholm M.S."/>
            <person name="Nielsen P.H."/>
            <person name="Bakmann L.F."/>
            <person name="Otzen D.E."/>
        </authorList>
    </citation>
    <scope>NUCLEOTIDE SEQUENCE [LARGE SCALE GENOMIC DNA]</scope>
    <source>
        <strain evidence="11 12">Pt1</strain>
    </source>
</reference>
<dbReference type="Pfam" id="PF02926">
    <property type="entry name" value="THUMP"/>
    <property type="match status" value="1"/>
</dbReference>
<dbReference type="HAMAP" id="MF_00021">
    <property type="entry name" value="ThiI"/>
    <property type="match status" value="1"/>
</dbReference>
<dbReference type="InterPro" id="IPR003720">
    <property type="entry name" value="tRNA_STrfase"/>
</dbReference>
<dbReference type="SUPFAM" id="SSF143437">
    <property type="entry name" value="THUMP domain-like"/>
    <property type="match status" value="1"/>
</dbReference>
<dbReference type="CDD" id="cd11716">
    <property type="entry name" value="THUMP_ThiI"/>
    <property type="match status" value="1"/>
</dbReference>
<comment type="function">
    <text evidence="9">Catalyzes the ATP-dependent transfer of a sulfur to tRNA to produce 4-thiouridine in position 8 of tRNAs, which functions as a near-UV photosensor. Also catalyzes the transfer of sulfur to the sulfur carrier protein ThiS, forming ThiS-thiocarboxylate. This is a step in the synthesis of thiazole, in the thiamine biosynthesis pathway. The sulfur is donated as persulfide by IscS.</text>
</comment>
<comment type="pathway">
    <text evidence="9">Cofactor biosynthesis; thiamine diphosphate biosynthesis.</text>
</comment>
<organism evidence="11 12">
    <name type="scientific">Methanospirillum stamsii</name>
    <dbReference type="NCBI Taxonomy" id="1277351"/>
    <lineage>
        <taxon>Archaea</taxon>
        <taxon>Methanobacteriati</taxon>
        <taxon>Methanobacteriota</taxon>
        <taxon>Stenosarchaea group</taxon>
        <taxon>Methanomicrobia</taxon>
        <taxon>Methanomicrobiales</taxon>
        <taxon>Methanospirillaceae</taxon>
        <taxon>Methanospirillum</taxon>
    </lineage>
</organism>
<dbReference type="InterPro" id="IPR054173">
    <property type="entry name" value="ThiI_fer"/>
</dbReference>
<dbReference type="EMBL" id="QGMZ01000044">
    <property type="protein sequence ID" value="PWR70348.1"/>
    <property type="molecule type" value="Genomic_DNA"/>
</dbReference>
<dbReference type="GO" id="GO:0002937">
    <property type="term" value="P:tRNA 4-thiouridine biosynthesis"/>
    <property type="evidence" value="ECO:0007669"/>
    <property type="project" value="TreeGrafter"/>
</dbReference>
<keyword evidence="3 9" id="KW-0820">tRNA-binding</keyword>
<feature type="binding site" evidence="9">
    <location>
        <position position="260"/>
    </location>
    <ligand>
        <name>ATP</name>
        <dbReference type="ChEBI" id="CHEBI:30616"/>
    </ligand>
</feature>
<dbReference type="OrthoDB" id="372227at2157"/>
<dbReference type="InterPro" id="IPR014729">
    <property type="entry name" value="Rossmann-like_a/b/a_fold"/>
</dbReference>
<dbReference type="AlphaFoldDB" id="A0A2V2N1E3"/>
<dbReference type="GO" id="GO:0140741">
    <property type="term" value="F:tRNA-uracil-4 sulfurtransferase activity"/>
    <property type="evidence" value="ECO:0007669"/>
    <property type="project" value="UniProtKB-EC"/>
</dbReference>
<sequence>MVRFGEIFLKSEAVRREFLNRLRDNIRAALKASGIDGTITITRSRVLVSTESPVDLVPVLSHIFGIIDIAPVTMTPSDMDGLCDAAALLAKKHLSPSTRFAVRARREGVEGFSSQELGAEAGSRIIDAIPDLKVDLTNPEYEVFIEARKGGSMVYDTRTPGPGGLPYGTQGKAVSLISAGIDSPVAAWLMMKRGVRMVFLHIAPGRFGGTDISKNLTSNLQALSRWTPGIELRLVTVKAEPLFQALMDLSDQKLRCVVCKRAMLLLAAEYAKEAGCDGIITGDNLGQVATQTLHNLAPISAGIDVPIYRPLIGYDKEEIITLARKIGSFSSEPGDTSCHVLPSRPVTKSDAGQIDACMDELSMNSIIRDILSQATIIKIKNEEIQSG</sequence>
<dbReference type="GO" id="GO:0005829">
    <property type="term" value="C:cytosol"/>
    <property type="evidence" value="ECO:0007669"/>
    <property type="project" value="TreeGrafter"/>
</dbReference>
<dbReference type="SUPFAM" id="SSF52402">
    <property type="entry name" value="Adenine nucleotide alpha hydrolases-like"/>
    <property type="match status" value="1"/>
</dbReference>
<evidence type="ECO:0000313" key="11">
    <source>
        <dbReference type="EMBL" id="PWR70348.1"/>
    </source>
</evidence>
<keyword evidence="4 9" id="KW-0808">Transferase</keyword>
<evidence type="ECO:0000256" key="5">
    <source>
        <dbReference type="ARBA" id="ARBA00022741"/>
    </source>
</evidence>
<keyword evidence="5 9" id="KW-0547">Nucleotide-binding</keyword>
<comment type="caution">
    <text evidence="11">The sequence shown here is derived from an EMBL/GenBank/DDBJ whole genome shotgun (WGS) entry which is preliminary data.</text>
</comment>
<evidence type="ECO:0000256" key="8">
    <source>
        <dbReference type="ARBA" id="ARBA00022977"/>
    </source>
</evidence>
<evidence type="ECO:0000313" key="12">
    <source>
        <dbReference type="Proteomes" id="UP000245934"/>
    </source>
</evidence>
<evidence type="ECO:0000256" key="4">
    <source>
        <dbReference type="ARBA" id="ARBA00022679"/>
    </source>
</evidence>
<keyword evidence="6 9" id="KW-0067">ATP-binding</keyword>
<evidence type="ECO:0000256" key="2">
    <source>
        <dbReference type="ARBA" id="ARBA00022490"/>
    </source>
</evidence>
<accession>A0A2V2N1E3</accession>
<keyword evidence="8 9" id="KW-0784">Thiamine biosynthesis</keyword>
<dbReference type="GO" id="GO:0009229">
    <property type="term" value="P:thiamine diphosphate biosynthetic process"/>
    <property type="evidence" value="ECO:0007669"/>
    <property type="project" value="UniProtKB-UniRule"/>
</dbReference>
<dbReference type="SMART" id="SM00981">
    <property type="entry name" value="THUMP"/>
    <property type="match status" value="1"/>
</dbReference>
<dbReference type="InterPro" id="IPR049961">
    <property type="entry name" value="ThiI_N"/>
</dbReference>
<feature type="binding site" evidence="9">
    <location>
        <position position="291"/>
    </location>
    <ligand>
        <name>ATP</name>
        <dbReference type="ChEBI" id="CHEBI:30616"/>
    </ligand>
</feature>
<comment type="similarity">
    <text evidence="9">Belongs to the ThiI family.</text>
</comment>
<keyword evidence="12" id="KW-1185">Reference proteome</keyword>
<dbReference type="GO" id="GO:0004810">
    <property type="term" value="F:CCA tRNA nucleotidyltransferase activity"/>
    <property type="evidence" value="ECO:0007669"/>
    <property type="project" value="InterPro"/>
</dbReference>
<dbReference type="PANTHER" id="PTHR43209:SF1">
    <property type="entry name" value="TRNA SULFURTRANSFERASE"/>
    <property type="match status" value="1"/>
</dbReference>
<evidence type="ECO:0000256" key="1">
    <source>
        <dbReference type="ARBA" id="ARBA00004496"/>
    </source>
</evidence>
<dbReference type="UniPathway" id="UPA00060"/>
<feature type="binding site" evidence="9">
    <location>
        <position position="282"/>
    </location>
    <ligand>
        <name>ATP</name>
        <dbReference type="ChEBI" id="CHEBI:30616"/>
    </ligand>
</feature>
<dbReference type="GO" id="GO:0005524">
    <property type="term" value="F:ATP binding"/>
    <property type="evidence" value="ECO:0007669"/>
    <property type="project" value="UniProtKB-UniRule"/>
</dbReference>
<dbReference type="InterPro" id="IPR050102">
    <property type="entry name" value="tRNA_sulfurtransferase_ThiI"/>
</dbReference>
<evidence type="ECO:0000259" key="10">
    <source>
        <dbReference type="PROSITE" id="PS51165"/>
    </source>
</evidence>
<name>A0A2V2N1E3_9EURY</name>
<keyword evidence="2 9" id="KW-0963">Cytoplasm</keyword>
<dbReference type="EC" id="2.8.1.4" evidence="9"/>
<dbReference type="InterPro" id="IPR049962">
    <property type="entry name" value="THUMP_ThiI"/>
</dbReference>
<feature type="domain" description="THUMP" evidence="10">
    <location>
        <begin position="54"/>
        <end position="158"/>
    </location>
</feature>
<keyword evidence="7 9" id="KW-0694">RNA-binding</keyword>
<dbReference type="PROSITE" id="PS51165">
    <property type="entry name" value="THUMP"/>
    <property type="match status" value="1"/>
</dbReference>
<evidence type="ECO:0000256" key="7">
    <source>
        <dbReference type="ARBA" id="ARBA00022884"/>
    </source>
</evidence>
<dbReference type="Gene3D" id="3.30.2130.30">
    <property type="match status" value="1"/>
</dbReference>
<dbReference type="InterPro" id="IPR020536">
    <property type="entry name" value="ThiI_AANH"/>
</dbReference>